<evidence type="ECO:0000313" key="1">
    <source>
        <dbReference type="EMBL" id="JAH77423.1"/>
    </source>
</evidence>
<reference evidence="1" key="2">
    <citation type="journal article" date="2015" name="Fish Shellfish Immunol.">
        <title>Early steps in the European eel (Anguilla anguilla)-Vibrio vulnificus interaction in the gills: Role of the RtxA13 toxin.</title>
        <authorList>
            <person name="Callol A."/>
            <person name="Pajuelo D."/>
            <person name="Ebbesson L."/>
            <person name="Teles M."/>
            <person name="MacKenzie S."/>
            <person name="Amaro C."/>
        </authorList>
    </citation>
    <scope>NUCLEOTIDE SEQUENCE</scope>
</reference>
<reference evidence="1" key="1">
    <citation type="submission" date="2014-11" db="EMBL/GenBank/DDBJ databases">
        <authorList>
            <person name="Amaro Gonzalez C."/>
        </authorList>
    </citation>
    <scope>NUCLEOTIDE SEQUENCE</scope>
</reference>
<protein>
    <submittedName>
        <fullName evidence="1">Uncharacterized protein</fullName>
    </submittedName>
</protein>
<dbReference type="EMBL" id="GBXM01040311">
    <property type="protein sequence ID" value="JAH68266.1"/>
    <property type="molecule type" value="Transcribed_RNA"/>
</dbReference>
<proteinExistence type="predicted"/>
<organism evidence="1">
    <name type="scientific">Anguilla anguilla</name>
    <name type="common">European freshwater eel</name>
    <name type="synonym">Muraena anguilla</name>
    <dbReference type="NCBI Taxonomy" id="7936"/>
    <lineage>
        <taxon>Eukaryota</taxon>
        <taxon>Metazoa</taxon>
        <taxon>Chordata</taxon>
        <taxon>Craniata</taxon>
        <taxon>Vertebrata</taxon>
        <taxon>Euteleostomi</taxon>
        <taxon>Actinopterygii</taxon>
        <taxon>Neopterygii</taxon>
        <taxon>Teleostei</taxon>
        <taxon>Anguilliformes</taxon>
        <taxon>Anguillidae</taxon>
        <taxon>Anguilla</taxon>
    </lineage>
</organism>
<name>A0A0E9VJM4_ANGAN</name>
<accession>A0A0E9VJM4</accession>
<dbReference type="AlphaFoldDB" id="A0A0E9VJM4"/>
<sequence length="31" mass="3835">MRMKSKWQFSYQVVVVTQNEKATHRLKHFLL</sequence>
<dbReference type="EMBL" id="GBXM01031154">
    <property type="protein sequence ID" value="JAH77423.1"/>
    <property type="molecule type" value="Transcribed_RNA"/>
</dbReference>